<gene>
    <name evidence="1" type="ORF">Nepgr_003949</name>
</gene>
<evidence type="ECO:0000313" key="1">
    <source>
        <dbReference type="EMBL" id="GMH02110.1"/>
    </source>
</evidence>
<comment type="caution">
    <text evidence="1">The sequence shown here is derived from an EMBL/GenBank/DDBJ whole genome shotgun (WGS) entry which is preliminary data.</text>
</comment>
<protein>
    <submittedName>
        <fullName evidence="1">Uncharacterized protein</fullName>
    </submittedName>
</protein>
<evidence type="ECO:0000313" key="2">
    <source>
        <dbReference type="Proteomes" id="UP001279734"/>
    </source>
</evidence>
<dbReference type="EMBL" id="BSYO01000003">
    <property type="protein sequence ID" value="GMH02110.1"/>
    <property type="molecule type" value="Genomic_DNA"/>
</dbReference>
<reference evidence="1" key="1">
    <citation type="submission" date="2023-05" db="EMBL/GenBank/DDBJ databases">
        <title>Nepenthes gracilis genome sequencing.</title>
        <authorList>
            <person name="Fukushima K."/>
        </authorList>
    </citation>
    <scope>NUCLEOTIDE SEQUENCE</scope>
    <source>
        <strain evidence="1">SING2019-196</strain>
    </source>
</reference>
<dbReference type="Proteomes" id="UP001279734">
    <property type="component" value="Unassembled WGS sequence"/>
</dbReference>
<proteinExistence type="predicted"/>
<name>A0AAD3S0G6_NEPGR</name>
<organism evidence="1 2">
    <name type="scientific">Nepenthes gracilis</name>
    <name type="common">Slender pitcher plant</name>
    <dbReference type="NCBI Taxonomy" id="150966"/>
    <lineage>
        <taxon>Eukaryota</taxon>
        <taxon>Viridiplantae</taxon>
        <taxon>Streptophyta</taxon>
        <taxon>Embryophyta</taxon>
        <taxon>Tracheophyta</taxon>
        <taxon>Spermatophyta</taxon>
        <taxon>Magnoliopsida</taxon>
        <taxon>eudicotyledons</taxon>
        <taxon>Gunneridae</taxon>
        <taxon>Pentapetalae</taxon>
        <taxon>Caryophyllales</taxon>
        <taxon>Nepenthaceae</taxon>
        <taxon>Nepenthes</taxon>
    </lineage>
</organism>
<accession>A0AAD3S0G6</accession>
<keyword evidence="2" id="KW-1185">Reference proteome</keyword>
<sequence>MSSRPLCSVATAYAVEEVFAEDLAAAMCSFLLLVGSNYWNGENSACSRFVVEQELPMFSRDEIEEGVMLLREIMCSLVS</sequence>
<dbReference type="AlphaFoldDB" id="A0AAD3S0G6"/>